<accession>A0ABT8DRN8</accession>
<protein>
    <submittedName>
        <fullName evidence="4">GNAT family N-acetyltransferase</fullName>
        <ecNumber evidence="4">2.3.1.-</ecNumber>
    </submittedName>
</protein>
<dbReference type="PROSITE" id="PS51186">
    <property type="entry name" value="GNAT"/>
    <property type="match status" value="1"/>
</dbReference>
<gene>
    <name evidence="4" type="ORF">QWJ38_05520</name>
</gene>
<evidence type="ECO:0000256" key="2">
    <source>
        <dbReference type="ARBA" id="ARBA00023315"/>
    </source>
</evidence>
<dbReference type="Proteomes" id="UP001228044">
    <property type="component" value="Unassembled WGS sequence"/>
</dbReference>
<evidence type="ECO:0000256" key="1">
    <source>
        <dbReference type="ARBA" id="ARBA00022679"/>
    </source>
</evidence>
<dbReference type="InterPro" id="IPR016181">
    <property type="entry name" value="Acyl_CoA_acyltransferase"/>
</dbReference>
<feature type="domain" description="N-acetyltransferase" evidence="3">
    <location>
        <begin position="12"/>
        <end position="176"/>
    </location>
</feature>
<keyword evidence="1 4" id="KW-0808">Transferase</keyword>
<dbReference type="CDD" id="cd04301">
    <property type="entry name" value="NAT_SF"/>
    <property type="match status" value="1"/>
</dbReference>
<dbReference type="EC" id="2.3.1.-" evidence="4"/>
<dbReference type="InterPro" id="IPR000182">
    <property type="entry name" value="GNAT_dom"/>
</dbReference>
<keyword evidence="2 4" id="KW-0012">Acyltransferase</keyword>
<dbReference type="GO" id="GO:0016746">
    <property type="term" value="F:acyltransferase activity"/>
    <property type="evidence" value="ECO:0007669"/>
    <property type="project" value="UniProtKB-KW"/>
</dbReference>
<evidence type="ECO:0000259" key="3">
    <source>
        <dbReference type="PROSITE" id="PS51186"/>
    </source>
</evidence>
<dbReference type="Gene3D" id="3.40.630.30">
    <property type="match status" value="1"/>
</dbReference>
<proteinExistence type="predicted"/>
<name>A0ABT8DRN8_9BURK</name>
<reference evidence="4 5" key="1">
    <citation type="submission" date="2023-06" db="EMBL/GenBank/DDBJ databases">
        <title>Pelomonas sp. PFR6 16S ribosomal RNA gene Genome sequencing and assembly.</title>
        <authorList>
            <person name="Woo H."/>
        </authorList>
    </citation>
    <scope>NUCLEOTIDE SEQUENCE [LARGE SCALE GENOMIC DNA]</scope>
    <source>
        <strain evidence="4 5">PFR6</strain>
    </source>
</reference>
<sequence length="183" mass="20357">MSTDERLQQPPLNIRRIEPSDAAAMARLVRDPEVFPGLLQVPYASEAMWKQRLQDCGAPGRNDLQLVAERGGELVGNAGLQPVGEALRRRHVMGLGIMVAAHAQRQGIGHALMTALLDFADNWAQVLRIELSVYVDNEHAIALYQRHGFEVEGRMRAYALRAGRYVDTLAMARLHPHPPRLLG</sequence>
<organism evidence="4 5">
    <name type="scientific">Roseateles violae</name>
    <dbReference type="NCBI Taxonomy" id="3058042"/>
    <lineage>
        <taxon>Bacteria</taxon>
        <taxon>Pseudomonadati</taxon>
        <taxon>Pseudomonadota</taxon>
        <taxon>Betaproteobacteria</taxon>
        <taxon>Burkholderiales</taxon>
        <taxon>Sphaerotilaceae</taxon>
        <taxon>Roseateles</taxon>
    </lineage>
</organism>
<dbReference type="PANTHER" id="PTHR43877">
    <property type="entry name" value="AMINOALKYLPHOSPHONATE N-ACETYLTRANSFERASE-RELATED-RELATED"/>
    <property type="match status" value="1"/>
</dbReference>
<keyword evidence="5" id="KW-1185">Reference proteome</keyword>
<dbReference type="EMBL" id="JAUHHC010000002">
    <property type="protein sequence ID" value="MDN3919738.1"/>
    <property type="molecule type" value="Genomic_DNA"/>
</dbReference>
<dbReference type="RefSeq" id="WP_290358070.1">
    <property type="nucleotide sequence ID" value="NZ_JAUHHC010000002.1"/>
</dbReference>
<dbReference type="Pfam" id="PF00583">
    <property type="entry name" value="Acetyltransf_1"/>
    <property type="match status" value="1"/>
</dbReference>
<evidence type="ECO:0000313" key="4">
    <source>
        <dbReference type="EMBL" id="MDN3919738.1"/>
    </source>
</evidence>
<comment type="caution">
    <text evidence="4">The sequence shown here is derived from an EMBL/GenBank/DDBJ whole genome shotgun (WGS) entry which is preliminary data.</text>
</comment>
<evidence type="ECO:0000313" key="5">
    <source>
        <dbReference type="Proteomes" id="UP001228044"/>
    </source>
</evidence>
<dbReference type="InterPro" id="IPR050832">
    <property type="entry name" value="Bact_Acetyltransf"/>
</dbReference>
<dbReference type="SUPFAM" id="SSF55729">
    <property type="entry name" value="Acyl-CoA N-acyltransferases (Nat)"/>
    <property type="match status" value="1"/>
</dbReference>